<evidence type="ECO:0000256" key="1">
    <source>
        <dbReference type="SAM" id="MobiDB-lite"/>
    </source>
</evidence>
<name>A0ABU2BQ42_9ACTN</name>
<evidence type="ECO:0000313" key="3">
    <source>
        <dbReference type="EMBL" id="MDR7360758.1"/>
    </source>
</evidence>
<dbReference type="EMBL" id="JAVDYG010000001">
    <property type="protein sequence ID" value="MDR7360758.1"/>
    <property type="molecule type" value="Genomic_DNA"/>
</dbReference>
<evidence type="ECO:0000256" key="2">
    <source>
        <dbReference type="SAM" id="SignalP"/>
    </source>
</evidence>
<proteinExistence type="predicted"/>
<evidence type="ECO:0000313" key="4">
    <source>
        <dbReference type="Proteomes" id="UP001183648"/>
    </source>
</evidence>
<dbReference type="PROSITE" id="PS51257">
    <property type="entry name" value="PROKAR_LIPOPROTEIN"/>
    <property type="match status" value="1"/>
</dbReference>
<dbReference type="Proteomes" id="UP001183648">
    <property type="component" value="Unassembled WGS sequence"/>
</dbReference>
<dbReference type="RefSeq" id="WP_310297696.1">
    <property type="nucleotide sequence ID" value="NZ_BAAAPS010000011.1"/>
</dbReference>
<organism evidence="3 4">
    <name type="scientific">Nocardioides marmoribigeumensis</name>
    <dbReference type="NCBI Taxonomy" id="433649"/>
    <lineage>
        <taxon>Bacteria</taxon>
        <taxon>Bacillati</taxon>
        <taxon>Actinomycetota</taxon>
        <taxon>Actinomycetes</taxon>
        <taxon>Propionibacteriales</taxon>
        <taxon>Nocardioidaceae</taxon>
        <taxon>Nocardioides</taxon>
    </lineage>
</organism>
<gene>
    <name evidence="3" type="ORF">J2S63_000311</name>
</gene>
<reference evidence="3 4" key="1">
    <citation type="submission" date="2023-07" db="EMBL/GenBank/DDBJ databases">
        <title>Sequencing the genomes of 1000 actinobacteria strains.</title>
        <authorList>
            <person name="Klenk H.-P."/>
        </authorList>
    </citation>
    <scope>NUCLEOTIDE SEQUENCE [LARGE SCALE GENOMIC DNA]</scope>
    <source>
        <strain evidence="3 4">DSM 19426</strain>
    </source>
</reference>
<feature type="signal peptide" evidence="2">
    <location>
        <begin position="1"/>
        <end position="18"/>
    </location>
</feature>
<protein>
    <submittedName>
        <fullName evidence="3">Uncharacterized protein</fullName>
    </submittedName>
</protein>
<feature type="region of interest" description="Disordered" evidence="1">
    <location>
        <begin position="27"/>
        <end position="60"/>
    </location>
</feature>
<keyword evidence="4" id="KW-1185">Reference proteome</keyword>
<comment type="caution">
    <text evidence="3">The sequence shown here is derived from an EMBL/GenBank/DDBJ whole genome shotgun (WGS) entry which is preliminary data.</text>
</comment>
<sequence length="140" mass="14420">MLRSTGAVLLLCAVSALAGCGQEADSSAGAPSLSGTTSVAQPLPAASKLPTLSATRTNMPDCRATWRPGRTLPQHYDGCVDNAAEIPVAARGHECADGSRLINFRGRQWAVTGGPISITDGPKLLGDEAYLTALENCQPS</sequence>
<accession>A0ABU2BQ42</accession>
<keyword evidence="2" id="KW-0732">Signal</keyword>
<feature type="chain" id="PRO_5045999911" evidence="2">
    <location>
        <begin position="19"/>
        <end position="140"/>
    </location>
</feature>